<name>R5XDS0_9FIRM</name>
<feature type="transmembrane region" description="Helical" evidence="8">
    <location>
        <begin position="37"/>
        <end position="56"/>
    </location>
</feature>
<protein>
    <submittedName>
        <fullName evidence="9">Transporter auxin efflux carrier (AEC) family protein</fullName>
    </submittedName>
</protein>
<evidence type="ECO:0000256" key="8">
    <source>
        <dbReference type="SAM" id="Phobius"/>
    </source>
</evidence>
<feature type="transmembrane region" description="Helical" evidence="8">
    <location>
        <begin position="68"/>
        <end position="87"/>
    </location>
</feature>
<dbReference type="AlphaFoldDB" id="R5XDS0"/>
<evidence type="ECO:0000313" key="10">
    <source>
        <dbReference type="Proteomes" id="UP000017980"/>
    </source>
</evidence>
<feature type="transmembrane region" description="Helical" evidence="8">
    <location>
        <begin position="253"/>
        <end position="271"/>
    </location>
</feature>
<evidence type="ECO:0000256" key="4">
    <source>
        <dbReference type="ARBA" id="ARBA00022475"/>
    </source>
</evidence>
<evidence type="ECO:0000256" key="5">
    <source>
        <dbReference type="ARBA" id="ARBA00022692"/>
    </source>
</evidence>
<keyword evidence="4" id="KW-1003">Cell membrane</keyword>
<evidence type="ECO:0000256" key="6">
    <source>
        <dbReference type="ARBA" id="ARBA00022989"/>
    </source>
</evidence>
<organism evidence="9 10">
    <name type="scientific">Intestinibacter bartlettii CAG:1329</name>
    <dbReference type="NCBI Taxonomy" id="1263063"/>
    <lineage>
        <taxon>Bacteria</taxon>
        <taxon>Bacillati</taxon>
        <taxon>Bacillota</taxon>
        <taxon>Clostridia</taxon>
        <taxon>Peptostreptococcales</taxon>
        <taxon>Peptostreptococcaceae</taxon>
        <taxon>Intestinibacter</taxon>
    </lineage>
</organism>
<accession>R5XDS0</accession>
<comment type="similarity">
    <text evidence="2">Belongs to the auxin efflux carrier (TC 2.A.69) family.</text>
</comment>
<evidence type="ECO:0000256" key="2">
    <source>
        <dbReference type="ARBA" id="ARBA00010145"/>
    </source>
</evidence>
<feature type="transmembrane region" description="Helical" evidence="8">
    <location>
        <begin position="283"/>
        <end position="305"/>
    </location>
</feature>
<keyword evidence="3" id="KW-0813">Transport</keyword>
<evidence type="ECO:0000313" key="9">
    <source>
        <dbReference type="EMBL" id="CDA10509.1"/>
    </source>
</evidence>
<feature type="transmembrane region" description="Helical" evidence="8">
    <location>
        <begin position="6"/>
        <end position="25"/>
    </location>
</feature>
<dbReference type="RefSeq" id="WP_022071798.1">
    <property type="nucleotide sequence ID" value="NZ_HF999327.1"/>
</dbReference>
<dbReference type="GO" id="GO:0055085">
    <property type="term" value="P:transmembrane transport"/>
    <property type="evidence" value="ECO:0007669"/>
    <property type="project" value="InterPro"/>
</dbReference>
<dbReference type="Proteomes" id="UP000017980">
    <property type="component" value="Unassembled WGS sequence"/>
</dbReference>
<dbReference type="Gene3D" id="1.20.1530.20">
    <property type="match status" value="1"/>
</dbReference>
<feature type="transmembrane region" description="Helical" evidence="8">
    <location>
        <begin position="226"/>
        <end position="247"/>
    </location>
</feature>
<comment type="subcellular location">
    <subcellularLocation>
        <location evidence="1">Cell membrane</location>
        <topology evidence="1">Multi-pass membrane protein</topology>
    </subcellularLocation>
</comment>
<feature type="transmembrane region" description="Helical" evidence="8">
    <location>
        <begin position="169"/>
        <end position="189"/>
    </location>
</feature>
<keyword evidence="7 8" id="KW-0472">Membrane</keyword>
<comment type="caution">
    <text evidence="9">The sequence shown here is derived from an EMBL/GenBank/DDBJ whole genome shotgun (WGS) entry which is preliminary data.</text>
</comment>
<dbReference type="InterPro" id="IPR038770">
    <property type="entry name" value="Na+/solute_symporter_sf"/>
</dbReference>
<gene>
    <name evidence="9" type="ORF">BN488_01548</name>
</gene>
<dbReference type="PANTHER" id="PTHR36838:SF4">
    <property type="entry name" value="AUXIN EFFLUX CARRIER FAMILY PROTEIN"/>
    <property type="match status" value="1"/>
</dbReference>
<keyword evidence="5 8" id="KW-0812">Transmembrane</keyword>
<evidence type="ECO:0000256" key="3">
    <source>
        <dbReference type="ARBA" id="ARBA00022448"/>
    </source>
</evidence>
<sequence>MENLILSFNVVAPLFLMMVLGYFLKYIKIFDQHTLDVMNKVVFKVFLPVLLFYNVYTTDLETVFDGKLILFAVSGVVILFLILLLFIPKIEKENRKRGVMIQGVFRSNFVIFGIPVATSIYGDGNVGTTAMLIAVIVPLFNMLAVISLEIFRGSQINIKKILKGVVTNPLIIGAFVGIVFLLIGIKLPTCIMETVEDVSKMATPLGLILLGASFAFSDVKKYLHEIIFIVITKLIVVPLIMIPLSVFLGIRGIALLTLTIIYGAPTGVSTFQMAKQMDGDSDLAAQIIVFTSFFCIITMFIWIYILKSMTLI</sequence>
<dbReference type="InterPro" id="IPR004776">
    <property type="entry name" value="Mem_transp_PIN-like"/>
</dbReference>
<feature type="transmembrane region" description="Helical" evidence="8">
    <location>
        <begin position="127"/>
        <end position="148"/>
    </location>
</feature>
<proteinExistence type="inferred from homology"/>
<reference evidence="9" key="1">
    <citation type="submission" date="2012-11" db="EMBL/GenBank/DDBJ databases">
        <title>Dependencies among metagenomic species, viruses, plasmids and units of genetic variation.</title>
        <authorList>
            <person name="Nielsen H.B."/>
            <person name="Almeida M."/>
            <person name="Juncker A.S."/>
            <person name="Rasmussen S."/>
            <person name="Li J."/>
            <person name="Sunagawa S."/>
            <person name="Plichta D."/>
            <person name="Gautier L."/>
            <person name="Le Chatelier E."/>
            <person name="Peletier E."/>
            <person name="Bonde I."/>
            <person name="Nielsen T."/>
            <person name="Manichanh C."/>
            <person name="Arumugam M."/>
            <person name="Batto J."/>
            <person name="Santos M.B.Q.D."/>
            <person name="Blom N."/>
            <person name="Borruel N."/>
            <person name="Burgdorf K.S."/>
            <person name="Boumezbeur F."/>
            <person name="Casellas F."/>
            <person name="Dore J."/>
            <person name="Guarner F."/>
            <person name="Hansen T."/>
            <person name="Hildebrand F."/>
            <person name="Kaas R.S."/>
            <person name="Kennedy S."/>
            <person name="Kristiansen K."/>
            <person name="Kultima J.R."/>
            <person name="Leonard P."/>
            <person name="Levenez F."/>
            <person name="Lund O."/>
            <person name="Moumen B."/>
            <person name="Le Paslier D."/>
            <person name="Pons N."/>
            <person name="Pedersen O."/>
            <person name="Prifti E."/>
            <person name="Qin J."/>
            <person name="Raes J."/>
            <person name="Tap J."/>
            <person name="Tims S."/>
            <person name="Ussery D.W."/>
            <person name="Yamada T."/>
            <person name="MetaHit consortium"/>
            <person name="Renault P."/>
            <person name="Sicheritz-Ponten T."/>
            <person name="Bork P."/>
            <person name="Wang J."/>
            <person name="Brunak S."/>
            <person name="Ehrlich S.D."/>
        </authorList>
    </citation>
    <scope>NUCLEOTIDE SEQUENCE [LARGE SCALE GENOMIC DNA]</scope>
</reference>
<dbReference type="Pfam" id="PF03547">
    <property type="entry name" value="Mem_trans"/>
    <property type="match status" value="1"/>
</dbReference>
<dbReference type="EMBL" id="CBBD010000041">
    <property type="protein sequence ID" value="CDA10509.1"/>
    <property type="molecule type" value="Genomic_DNA"/>
</dbReference>
<dbReference type="GO" id="GO:0005886">
    <property type="term" value="C:plasma membrane"/>
    <property type="evidence" value="ECO:0007669"/>
    <property type="project" value="UniProtKB-SubCell"/>
</dbReference>
<evidence type="ECO:0000256" key="1">
    <source>
        <dbReference type="ARBA" id="ARBA00004651"/>
    </source>
</evidence>
<keyword evidence="6 8" id="KW-1133">Transmembrane helix</keyword>
<evidence type="ECO:0000256" key="7">
    <source>
        <dbReference type="ARBA" id="ARBA00023136"/>
    </source>
</evidence>
<dbReference type="PANTHER" id="PTHR36838">
    <property type="entry name" value="AUXIN EFFLUX CARRIER FAMILY PROTEIN"/>
    <property type="match status" value="1"/>
</dbReference>
<feature type="transmembrane region" description="Helical" evidence="8">
    <location>
        <begin position="99"/>
        <end position="121"/>
    </location>
</feature>